<name>A0A1W1VR28_9FIRM</name>
<feature type="domain" description="Ribosome maturation factor RimP N-terminal" evidence="4">
    <location>
        <begin position="25"/>
        <end position="97"/>
    </location>
</feature>
<keyword evidence="2 3" id="KW-0690">Ribosome biogenesis</keyword>
<dbReference type="SUPFAM" id="SSF75420">
    <property type="entry name" value="YhbC-like, N-terminal domain"/>
    <property type="match status" value="1"/>
</dbReference>
<dbReference type="HAMAP" id="MF_01077">
    <property type="entry name" value="RimP"/>
    <property type="match status" value="1"/>
</dbReference>
<dbReference type="AlphaFoldDB" id="A0A1W1VR28"/>
<dbReference type="STRING" id="698762.SAMN00808754_1272"/>
<dbReference type="Pfam" id="PF17384">
    <property type="entry name" value="DUF150_C"/>
    <property type="match status" value="1"/>
</dbReference>
<evidence type="ECO:0000256" key="3">
    <source>
        <dbReference type="HAMAP-Rule" id="MF_01077"/>
    </source>
</evidence>
<dbReference type="Gene3D" id="3.30.300.70">
    <property type="entry name" value="RimP-like superfamily, N-terminal"/>
    <property type="match status" value="1"/>
</dbReference>
<dbReference type="EMBL" id="LT838272">
    <property type="protein sequence ID" value="SMB95551.1"/>
    <property type="molecule type" value="Genomic_DNA"/>
</dbReference>
<dbReference type="InterPro" id="IPR028989">
    <property type="entry name" value="RimP_N"/>
</dbReference>
<reference evidence="6 7" key="1">
    <citation type="submission" date="2017-04" db="EMBL/GenBank/DDBJ databases">
        <authorList>
            <person name="Afonso C.L."/>
            <person name="Miller P.J."/>
            <person name="Scott M.A."/>
            <person name="Spackman E."/>
            <person name="Goraichik I."/>
            <person name="Dimitrov K.M."/>
            <person name="Suarez D.L."/>
            <person name="Swayne D.E."/>
        </authorList>
    </citation>
    <scope>NUCLEOTIDE SEQUENCE [LARGE SCALE GENOMIC DNA]</scope>
    <source>
        <strain evidence="6 7">ToBE</strain>
    </source>
</reference>
<evidence type="ECO:0000313" key="6">
    <source>
        <dbReference type="EMBL" id="SMB95551.1"/>
    </source>
</evidence>
<comment type="similarity">
    <text evidence="3">Belongs to the RimP family.</text>
</comment>
<evidence type="ECO:0000313" key="7">
    <source>
        <dbReference type="Proteomes" id="UP000192569"/>
    </source>
</evidence>
<dbReference type="GO" id="GO:0000028">
    <property type="term" value="P:ribosomal small subunit assembly"/>
    <property type="evidence" value="ECO:0007669"/>
    <property type="project" value="TreeGrafter"/>
</dbReference>
<dbReference type="Proteomes" id="UP000192569">
    <property type="component" value="Chromosome I"/>
</dbReference>
<dbReference type="InterPro" id="IPR036847">
    <property type="entry name" value="RimP_C_sf"/>
</dbReference>
<sequence length="169" mass="18910">MGACPLFYVEEVIPLSKIAATVEGLVGPIIESMGYELVDVEYCKEGQRYFLRIFIDGPGGISLEDCEKVSEVIGEELDRADPIPHSYYLEVSSPGVERPLKKEADYHRFRGRLVSVRTFAPIGGRKRFEGRLLGLEGDEVHILTTTGEHFRIPRPAIASARLKYEPGKE</sequence>
<dbReference type="InterPro" id="IPR003728">
    <property type="entry name" value="Ribosome_maturation_RimP"/>
</dbReference>
<dbReference type="InterPro" id="IPR035956">
    <property type="entry name" value="RimP_N_sf"/>
</dbReference>
<organism evidence="6 7">
    <name type="scientific">Thermanaeromonas toyohensis ToBE</name>
    <dbReference type="NCBI Taxonomy" id="698762"/>
    <lineage>
        <taxon>Bacteria</taxon>
        <taxon>Bacillati</taxon>
        <taxon>Bacillota</taxon>
        <taxon>Clostridia</taxon>
        <taxon>Neomoorellales</taxon>
        <taxon>Neomoorellaceae</taxon>
        <taxon>Thermanaeromonas</taxon>
    </lineage>
</organism>
<accession>A0A1W1VR28</accession>
<dbReference type="GO" id="GO:0006412">
    <property type="term" value="P:translation"/>
    <property type="evidence" value="ECO:0007669"/>
    <property type="project" value="TreeGrafter"/>
</dbReference>
<feature type="domain" description="Ribosome maturation factor RimP C-terminal" evidence="5">
    <location>
        <begin position="100"/>
        <end position="163"/>
    </location>
</feature>
<gene>
    <name evidence="3" type="primary">rimP</name>
    <name evidence="6" type="ORF">SAMN00808754_1272</name>
</gene>
<protein>
    <recommendedName>
        <fullName evidence="3">Ribosome maturation factor RimP</fullName>
    </recommendedName>
</protein>
<dbReference type="FunFam" id="3.30.300.70:FF:000001">
    <property type="entry name" value="Ribosome maturation factor RimP"/>
    <property type="match status" value="1"/>
</dbReference>
<keyword evidence="1 3" id="KW-0963">Cytoplasm</keyword>
<proteinExistence type="inferred from homology"/>
<dbReference type="InterPro" id="IPR028998">
    <property type="entry name" value="RimP_C"/>
</dbReference>
<dbReference type="CDD" id="cd01734">
    <property type="entry name" value="YlxS_C"/>
    <property type="match status" value="1"/>
</dbReference>
<evidence type="ECO:0000256" key="1">
    <source>
        <dbReference type="ARBA" id="ARBA00022490"/>
    </source>
</evidence>
<comment type="subcellular location">
    <subcellularLocation>
        <location evidence="3">Cytoplasm</location>
    </subcellularLocation>
</comment>
<evidence type="ECO:0000259" key="5">
    <source>
        <dbReference type="Pfam" id="PF17384"/>
    </source>
</evidence>
<dbReference type="GO" id="GO:0005829">
    <property type="term" value="C:cytosol"/>
    <property type="evidence" value="ECO:0007669"/>
    <property type="project" value="TreeGrafter"/>
</dbReference>
<evidence type="ECO:0000256" key="2">
    <source>
        <dbReference type="ARBA" id="ARBA00022517"/>
    </source>
</evidence>
<dbReference type="Pfam" id="PF02576">
    <property type="entry name" value="RimP_N"/>
    <property type="match status" value="1"/>
</dbReference>
<dbReference type="PANTHER" id="PTHR33867">
    <property type="entry name" value="RIBOSOME MATURATION FACTOR RIMP"/>
    <property type="match status" value="1"/>
</dbReference>
<dbReference type="PANTHER" id="PTHR33867:SF1">
    <property type="entry name" value="RIBOSOME MATURATION FACTOR RIMP"/>
    <property type="match status" value="1"/>
</dbReference>
<dbReference type="SUPFAM" id="SSF74942">
    <property type="entry name" value="YhbC-like, C-terminal domain"/>
    <property type="match status" value="1"/>
</dbReference>
<keyword evidence="7" id="KW-1185">Reference proteome</keyword>
<dbReference type="Gene3D" id="2.30.30.180">
    <property type="entry name" value="Ribosome maturation factor RimP, C-terminal domain"/>
    <property type="match status" value="1"/>
</dbReference>
<evidence type="ECO:0000259" key="4">
    <source>
        <dbReference type="Pfam" id="PF02576"/>
    </source>
</evidence>
<comment type="function">
    <text evidence="3">Required for maturation of 30S ribosomal subunits.</text>
</comment>
<dbReference type="NCBIfam" id="NF000928">
    <property type="entry name" value="PRK00092.1-2"/>
    <property type="match status" value="1"/>
</dbReference>